<evidence type="ECO:0000313" key="2">
    <source>
        <dbReference type="Proteomes" id="UP001418222"/>
    </source>
</evidence>
<protein>
    <submittedName>
        <fullName evidence="1">Uncharacterized protein</fullName>
    </submittedName>
</protein>
<dbReference type="Proteomes" id="UP001418222">
    <property type="component" value="Unassembled WGS sequence"/>
</dbReference>
<dbReference type="EMBL" id="JBBWWQ010000018">
    <property type="protein sequence ID" value="KAK8921711.1"/>
    <property type="molecule type" value="Genomic_DNA"/>
</dbReference>
<keyword evidence="2" id="KW-1185">Reference proteome</keyword>
<evidence type="ECO:0000313" key="1">
    <source>
        <dbReference type="EMBL" id="KAK8921711.1"/>
    </source>
</evidence>
<name>A0AAP0FX66_9ASPA</name>
<reference evidence="1 2" key="1">
    <citation type="journal article" date="2022" name="Nat. Plants">
        <title>Genomes of leafy and leafless Platanthera orchids illuminate the evolution of mycoheterotrophy.</title>
        <authorList>
            <person name="Li M.H."/>
            <person name="Liu K.W."/>
            <person name="Li Z."/>
            <person name="Lu H.C."/>
            <person name="Ye Q.L."/>
            <person name="Zhang D."/>
            <person name="Wang J.Y."/>
            <person name="Li Y.F."/>
            <person name="Zhong Z.M."/>
            <person name="Liu X."/>
            <person name="Yu X."/>
            <person name="Liu D.K."/>
            <person name="Tu X.D."/>
            <person name="Liu B."/>
            <person name="Hao Y."/>
            <person name="Liao X.Y."/>
            <person name="Jiang Y.T."/>
            <person name="Sun W.H."/>
            <person name="Chen J."/>
            <person name="Chen Y.Q."/>
            <person name="Ai Y."/>
            <person name="Zhai J.W."/>
            <person name="Wu S.S."/>
            <person name="Zhou Z."/>
            <person name="Hsiao Y.Y."/>
            <person name="Wu W.L."/>
            <person name="Chen Y.Y."/>
            <person name="Lin Y.F."/>
            <person name="Hsu J.L."/>
            <person name="Li C.Y."/>
            <person name="Wang Z.W."/>
            <person name="Zhao X."/>
            <person name="Zhong W.Y."/>
            <person name="Ma X.K."/>
            <person name="Ma L."/>
            <person name="Huang J."/>
            <person name="Chen G.Z."/>
            <person name="Huang M.Z."/>
            <person name="Huang L."/>
            <person name="Peng D.H."/>
            <person name="Luo Y.B."/>
            <person name="Zou S.Q."/>
            <person name="Chen S.P."/>
            <person name="Lan S."/>
            <person name="Tsai W.C."/>
            <person name="Van de Peer Y."/>
            <person name="Liu Z.J."/>
        </authorList>
    </citation>
    <scope>NUCLEOTIDE SEQUENCE [LARGE SCALE GENOMIC DNA]</scope>
    <source>
        <strain evidence="1">Lor287</strain>
    </source>
</reference>
<gene>
    <name evidence="1" type="ORF">KSP39_PZI020259</name>
</gene>
<proteinExistence type="predicted"/>
<organism evidence="1 2">
    <name type="scientific">Platanthera zijinensis</name>
    <dbReference type="NCBI Taxonomy" id="2320716"/>
    <lineage>
        <taxon>Eukaryota</taxon>
        <taxon>Viridiplantae</taxon>
        <taxon>Streptophyta</taxon>
        <taxon>Embryophyta</taxon>
        <taxon>Tracheophyta</taxon>
        <taxon>Spermatophyta</taxon>
        <taxon>Magnoliopsida</taxon>
        <taxon>Liliopsida</taxon>
        <taxon>Asparagales</taxon>
        <taxon>Orchidaceae</taxon>
        <taxon>Orchidoideae</taxon>
        <taxon>Orchideae</taxon>
        <taxon>Orchidinae</taxon>
        <taxon>Platanthera</taxon>
    </lineage>
</organism>
<accession>A0AAP0FX66</accession>
<dbReference type="AlphaFoldDB" id="A0AAP0FX66"/>
<comment type="caution">
    <text evidence="1">The sequence shown here is derived from an EMBL/GenBank/DDBJ whole genome shotgun (WGS) entry which is preliminary data.</text>
</comment>
<sequence>MQEICWTATSTEDSRSYINPMKACNHALERYFRGLQLLCSAQDLILAATCPKVPPKFSARRKYSKIGMVRIEL</sequence>